<dbReference type="GO" id="GO:0003690">
    <property type="term" value="F:double-stranded DNA binding"/>
    <property type="evidence" value="ECO:0007669"/>
    <property type="project" value="UniProtKB-UniRule"/>
</dbReference>
<dbReference type="KEGG" id="dbc:MFMK1_001747"/>
<dbReference type="SMART" id="SM00559">
    <property type="entry name" value="Ku78"/>
    <property type="match status" value="1"/>
</dbReference>
<keyword evidence="3" id="KW-0234">DNA repair</keyword>
<comment type="function">
    <text evidence="3">With LigD forms a non-homologous end joining (NHEJ) DNA repair enzyme, which repairs dsDNA breaks with reduced fidelity. Binds linear dsDNA with 5'- and 3'- overhangs but not closed circular dsDNA nor ssDNA. Recruits and stimulates the ligase activity of LigD.</text>
</comment>
<dbReference type="SUPFAM" id="SSF100939">
    <property type="entry name" value="SPOC domain-like"/>
    <property type="match status" value="1"/>
</dbReference>
<keyword evidence="3" id="KW-0227">DNA damage</keyword>
<comment type="similarity">
    <text evidence="3">Belongs to the prokaryotic Ku family.</text>
</comment>
<evidence type="ECO:0000256" key="2">
    <source>
        <dbReference type="ARBA" id="ARBA00023172"/>
    </source>
</evidence>
<dbReference type="FunFam" id="2.40.290.10:FF:000004">
    <property type="entry name" value="Non-homologous end joining protein Ku"/>
    <property type="match status" value="1"/>
</dbReference>
<dbReference type="HAMAP" id="MF_01875">
    <property type="entry name" value="Prokaryotic_Ku"/>
    <property type="match status" value="1"/>
</dbReference>
<reference evidence="5 6" key="1">
    <citation type="submission" date="2023-04" db="EMBL/GenBank/DDBJ databases">
        <authorList>
            <person name="Hsu D."/>
        </authorList>
    </citation>
    <scope>NUCLEOTIDE SEQUENCE [LARGE SCALE GENOMIC DNA]</scope>
    <source>
        <strain evidence="5 6">MK1</strain>
    </source>
</reference>
<evidence type="ECO:0000256" key="3">
    <source>
        <dbReference type="HAMAP-Rule" id="MF_01875"/>
    </source>
</evidence>
<dbReference type="RefSeq" id="WP_366924752.1">
    <property type="nucleotide sequence ID" value="NZ_CP121694.1"/>
</dbReference>
<sequence>MRSMWKGAVSFGLVNIPVKMYTATEIKNIKFNLLHKECKTPIQYHKVCPVCEKELSQDEIVKGFEYEKGKYVILEDEDFENLPLNTLKSIDILDFVNLNEIDPVYFMKSYFLAPGDYGEKAYQLLYTALEKTDKIAVAKVFLRSKESLAALRIYQEAIMLHTMFFPKEIRSVESLTELQQNIEVHENEIKMAVNLVNNLSASFNPEKYTSDYREAMMELIRSKIDKEEIATPARPQAPQVVDLMQALKQSVKAAKEENKKQVKTKQKKRA</sequence>
<dbReference type="Gene3D" id="2.40.290.10">
    <property type="match status" value="1"/>
</dbReference>
<protein>
    <recommendedName>
        <fullName evidence="3">Non-homologous end joining protein Ku</fullName>
    </recommendedName>
</protein>
<evidence type="ECO:0000256" key="1">
    <source>
        <dbReference type="ARBA" id="ARBA00023125"/>
    </source>
</evidence>
<name>A0AAU0ULE3_9FIRM</name>
<dbReference type="NCBIfam" id="TIGR02772">
    <property type="entry name" value="Ku_bact"/>
    <property type="match status" value="1"/>
</dbReference>
<dbReference type="GO" id="GO:0006310">
    <property type="term" value="P:DNA recombination"/>
    <property type="evidence" value="ECO:0007669"/>
    <property type="project" value="UniProtKB-KW"/>
</dbReference>
<evidence type="ECO:0000259" key="4">
    <source>
        <dbReference type="SMART" id="SM00559"/>
    </source>
</evidence>
<dbReference type="AlphaFoldDB" id="A0AAU0ULE3"/>
<dbReference type="InterPro" id="IPR016194">
    <property type="entry name" value="SPOC-like_C_dom_sf"/>
</dbReference>
<feature type="domain" description="Ku" evidence="4">
    <location>
        <begin position="52"/>
        <end position="180"/>
    </location>
</feature>
<accession>A0AAU0ULE3</accession>
<dbReference type="Proteomes" id="UP001329915">
    <property type="component" value="Chromosome"/>
</dbReference>
<keyword evidence="1 3" id="KW-0238">DNA-binding</keyword>
<dbReference type="InterPro" id="IPR009187">
    <property type="entry name" value="Prok_Ku"/>
</dbReference>
<dbReference type="GO" id="GO:0006303">
    <property type="term" value="P:double-strand break repair via nonhomologous end joining"/>
    <property type="evidence" value="ECO:0007669"/>
    <property type="project" value="UniProtKB-UniRule"/>
</dbReference>
<keyword evidence="6" id="KW-1185">Reference proteome</keyword>
<dbReference type="PANTHER" id="PTHR41251">
    <property type="entry name" value="NON-HOMOLOGOUS END JOINING PROTEIN KU"/>
    <property type="match status" value="1"/>
</dbReference>
<gene>
    <name evidence="3" type="primary">ku</name>
    <name evidence="5" type="ORF">MFMK1_001747</name>
</gene>
<dbReference type="CDD" id="cd00789">
    <property type="entry name" value="KU_like"/>
    <property type="match status" value="1"/>
</dbReference>
<dbReference type="EMBL" id="CP121694">
    <property type="protein sequence ID" value="WRO21926.1"/>
    <property type="molecule type" value="Genomic_DNA"/>
</dbReference>
<dbReference type="PIRSF" id="PIRSF006493">
    <property type="entry name" value="Prok_Ku"/>
    <property type="match status" value="1"/>
</dbReference>
<evidence type="ECO:0000313" key="5">
    <source>
        <dbReference type="EMBL" id="WRO21926.1"/>
    </source>
</evidence>
<dbReference type="Pfam" id="PF02735">
    <property type="entry name" value="Ku"/>
    <property type="match status" value="1"/>
</dbReference>
<dbReference type="InterPro" id="IPR006164">
    <property type="entry name" value="DNA_bd_Ku70/Ku80"/>
</dbReference>
<organism evidence="5 6">
    <name type="scientific">Metallumcola ferriviriculae</name>
    <dbReference type="NCBI Taxonomy" id="3039180"/>
    <lineage>
        <taxon>Bacteria</taxon>
        <taxon>Bacillati</taxon>
        <taxon>Bacillota</taxon>
        <taxon>Clostridia</taxon>
        <taxon>Neomoorellales</taxon>
        <taxon>Desulfitibacteraceae</taxon>
        <taxon>Metallumcola</taxon>
    </lineage>
</organism>
<proteinExistence type="inferred from homology"/>
<comment type="subunit">
    <text evidence="3">Homodimer. Interacts with LigD.</text>
</comment>
<evidence type="ECO:0000313" key="6">
    <source>
        <dbReference type="Proteomes" id="UP001329915"/>
    </source>
</evidence>
<dbReference type="PANTHER" id="PTHR41251:SF1">
    <property type="entry name" value="NON-HOMOLOGOUS END JOINING PROTEIN KU"/>
    <property type="match status" value="1"/>
</dbReference>
<keyword evidence="2 3" id="KW-0233">DNA recombination</keyword>